<evidence type="ECO:0000256" key="4">
    <source>
        <dbReference type="ARBA" id="ARBA00022801"/>
    </source>
</evidence>
<dbReference type="CDD" id="cd16260">
    <property type="entry name" value="EF4_III"/>
    <property type="match status" value="1"/>
</dbReference>
<comment type="function">
    <text evidence="9 12">Required for accurate and efficient protein synthesis under certain stress conditions. May act as a fidelity factor of the translation reaction, by catalyzing a one-codon backward translocation of tRNAs on improperly translocated ribosomes. Back-translocation proceeds from a post-translocation (POST) complex to a pre-translocation (PRE) complex, thus giving elongation factor G a second chance to translocate the tRNAs correctly. Binds to ribosomes in a GTP-dependent manner.</text>
</comment>
<comment type="catalytic activity">
    <reaction evidence="8 12">
        <text>GTP + H2O = GDP + phosphate + H(+)</text>
        <dbReference type="Rhea" id="RHEA:19669"/>
        <dbReference type="ChEBI" id="CHEBI:15377"/>
        <dbReference type="ChEBI" id="CHEBI:15378"/>
        <dbReference type="ChEBI" id="CHEBI:37565"/>
        <dbReference type="ChEBI" id="CHEBI:43474"/>
        <dbReference type="ChEBI" id="CHEBI:58189"/>
        <dbReference type="EC" id="3.6.5.n1"/>
    </reaction>
</comment>
<comment type="similarity">
    <text evidence="10">Belongs to the GTP-binding elongation factor family. LepA subfamily.</text>
</comment>
<dbReference type="InterPro" id="IPR000795">
    <property type="entry name" value="T_Tr_GTP-bd_dom"/>
</dbReference>
<gene>
    <name evidence="12" type="primary">lepA</name>
    <name evidence="14" type="ORF">AXF13_14605</name>
</gene>
<dbReference type="InterPro" id="IPR006297">
    <property type="entry name" value="EF-4"/>
</dbReference>
<dbReference type="EMBL" id="CP014229">
    <property type="protein sequence ID" value="AMD91257.1"/>
    <property type="molecule type" value="Genomic_DNA"/>
</dbReference>
<dbReference type="Pfam" id="PF14492">
    <property type="entry name" value="EFG_III"/>
    <property type="match status" value="1"/>
</dbReference>
<dbReference type="KEGG" id="dfi:AXF13_14605"/>
<dbReference type="FunFam" id="3.30.70.870:FF:000004">
    <property type="entry name" value="Translation factor GUF1, mitochondrial"/>
    <property type="match status" value="1"/>
</dbReference>
<dbReference type="CDD" id="cd03709">
    <property type="entry name" value="lepA_C"/>
    <property type="match status" value="1"/>
</dbReference>
<dbReference type="NCBIfam" id="TIGR01393">
    <property type="entry name" value="lepA"/>
    <property type="match status" value="1"/>
</dbReference>
<evidence type="ECO:0000256" key="7">
    <source>
        <dbReference type="ARBA" id="ARBA00023136"/>
    </source>
</evidence>
<dbReference type="InterPro" id="IPR004161">
    <property type="entry name" value="EFTu-like_2"/>
</dbReference>
<dbReference type="NCBIfam" id="TIGR00231">
    <property type="entry name" value="small_GTP"/>
    <property type="match status" value="1"/>
</dbReference>
<dbReference type="Pfam" id="PF03144">
    <property type="entry name" value="GTP_EFTU_D2"/>
    <property type="match status" value="1"/>
</dbReference>
<dbReference type="PROSITE" id="PS51722">
    <property type="entry name" value="G_TR_2"/>
    <property type="match status" value="1"/>
</dbReference>
<dbReference type="EC" id="3.6.5.n1" evidence="11 12"/>
<dbReference type="STRING" id="44742.AXF13_14605"/>
<comment type="similarity">
    <text evidence="1 12">Belongs to the TRAFAC class translation factor GTPase superfamily. Classic translation factor GTPase family. LepA subfamily.</text>
</comment>
<dbReference type="InterPro" id="IPR038363">
    <property type="entry name" value="LepA_C_sf"/>
</dbReference>
<dbReference type="AlphaFoldDB" id="A0A0X8JMC5"/>
<evidence type="ECO:0000256" key="6">
    <source>
        <dbReference type="ARBA" id="ARBA00023134"/>
    </source>
</evidence>
<evidence type="ECO:0000256" key="2">
    <source>
        <dbReference type="ARBA" id="ARBA00022475"/>
    </source>
</evidence>
<accession>A0A0X8JMC5</accession>
<dbReference type="Gene3D" id="3.30.70.2570">
    <property type="entry name" value="Elongation factor 4, C-terminal domain"/>
    <property type="match status" value="1"/>
</dbReference>
<feature type="binding site" evidence="12">
    <location>
        <begin position="17"/>
        <end position="22"/>
    </location>
    <ligand>
        <name>GTP</name>
        <dbReference type="ChEBI" id="CHEBI:37565"/>
    </ligand>
</feature>
<evidence type="ECO:0000256" key="1">
    <source>
        <dbReference type="ARBA" id="ARBA00005454"/>
    </source>
</evidence>
<dbReference type="InterPro" id="IPR035654">
    <property type="entry name" value="LepA_IV"/>
</dbReference>
<dbReference type="InterPro" id="IPR009000">
    <property type="entry name" value="Transl_B-barrel_sf"/>
</dbReference>
<dbReference type="InterPro" id="IPR000640">
    <property type="entry name" value="EFG_V-like"/>
</dbReference>
<dbReference type="Pfam" id="PF00009">
    <property type="entry name" value="GTP_EFTU"/>
    <property type="match status" value="1"/>
</dbReference>
<dbReference type="InterPro" id="IPR027417">
    <property type="entry name" value="P-loop_NTPase"/>
</dbReference>
<keyword evidence="5 12" id="KW-0648">Protein biosynthesis</keyword>
<name>A0A0X8JMC5_9BACT</name>
<evidence type="ECO:0000256" key="10">
    <source>
        <dbReference type="ARBA" id="ARBA00061052"/>
    </source>
</evidence>
<dbReference type="InterPro" id="IPR013842">
    <property type="entry name" value="LepA_CTD"/>
</dbReference>
<dbReference type="GO" id="GO:0043022">
    <property type="term" value="F:ribosome binding"/>
    <property type="evidence" value="ECO:0007669"/>
    <property type="project" value="UniProtKB-UniRule"/>
</dbReference>
<dbReference type="HAMAP" id="MF_00071">
    <property type="entry name" value="LepA"/>
    <property type="match status" value="1"/>
</dbReference>
<evidence type="ECO:0000256" key="5">
    <source>
        <dbReference type="ARBA" id="ARBA00022917"/>
    </source>
</evidence>
<dbReference type="InterPro" id="IPR035647">
    <property type="entry name" value="EFG_III/V"/>
</dbReference>
<evidence type="ECO:0000259" key="13">
    <source>
        <dbReference type="PROSITE" id="PS51722"/>
    </source>
</evidence>
<keyword evidence="4 12" id="KW-0378">Hydrolase</keyword>
<dbReference type="SUPFAM" id="SSF50447">
    <property type="entry name" value="Translation proteins"/>
    <property type="match status" value="1"/>
</dbReference>
<dbReference type="InterPro" id="IPR005225">
    <property type="entry name" value="Small_GTP-bd"/>
</dbReference>
<dbReference type="PANTHER" id="PTHR43512:SF4">
    <property type="entry name" value="TRANSLATION FACTOR GUF1 HOMOLOG, CHLOROPLASTIC"/>
    <property type="match status" value="1"/>
</dbReference>
<feature type="domain" description="Tr-type G" evidence="13">
    <location>
        <begin position="5"/>
        <end position="187"/>
    </location>
</feature>
<dbReference type="Gene3D" id="2.40.30.10">
    <property type="entry name" value="Translation factors"/>
    <property type="match status" value="1"/>
</dbReference>
<dbReference type="GO" id="GO:0003746">
    <property type="term" value="F:translation elongation factor activity"/>
    <property type="evidence" value="ECO:0007669"/>
    <property type="project" value="UniProtKB-UniRule"/>
</dbReference>
<keyword evidence="7 12" id="KW-0472">Membrane</keyword>
<dbReference type="CDD" id="cd01890">
    <property type="entry name" value="LepA"/>
    <property type="match status" value="1"/>
</dbReference>
<dbReference type="Gene3D" id="3.30.70.240">
    <property type="match status" value="1"/>
</dbReference>
<dbReference type="Pfam" id="PF00679">
    <property type="entry name" value="EFG_C"/>
    <property type="match status" value="1"/>
</dbReference>
<evidence type="ECO:0000256" key="3">
    <source>
        <dbReference type="ARBA" id="ARBA00022741"/>
    </source>
</evidence>
<dbReference type="SUPFAM" id="SSF52540">
    <property type="entry name" value="P-loop containing nucleoside triphosphate hydrolases"/>
    <property type="match status" value="1"/>
</dbReference>
<dbReference type="FunFam" id="3.30.70.2570:FF:000001">
    <property type="entry name" value="Translation factor GUF1, mitochondrial"/>
    <property type="match status" value="1"/>
</dbReference>
<dbReference type="InterPro" id="IPR031157">
    <property type="entry name" value="G_TR_CS"/>
</dbReference>
<evidence type="ECO:0000313" key="15">
    <source>
        <dbReference type="Proteomes" id="UP000069241"/>
    </source>
</evidence>
<dbReference type="SMART" id="SM00838">
    <property type="entry name" value="EFG_C"/>
    <property type="match status" value="1"/>
</dbReference>
<evidence type="ECO:0000256" key="8">
    <source>
        <dbReference type="ARBA" id="ARBA00050293"/>
    </source>
</evidence>
<dbReference type="FunFam" id="3.30.70.240:FF:000007">
    <property type="entry name" value="Translation factor GUF1, mitochondrial"/>
    <property type="match status" value="1"/>
</dbReference>
<organism evidence="14 15">
    <name type="scientific">Desulfovibrio fairfieldensis</name>
    <dbReference type="NCBI Taxonomy" id="44742"/>
    <lineage>
        <taxon>Bacteria</taxon>
        <taxon>Pseudomonadati</taxon>
        <taxon>Thermodesulfobacteriota</taxon>
        <taxon>Desulfovibrionia</taxon>
        <taxon>Desulfovibrionales</taxon>
        <taxon>Desulfovibrionaceae</taxon>
        <taxon>Desulfovibrio</taxon>
    </lineage>
</organism>
<feature type="binding site" evidence="12">
    <location>
        <begin position="134"/>
        <end position="137"/>
    </location>
    <ligand>
        <name>GTP</name>
        <dbReference type="ChEBI" id="CHEBI:37565"/>
    </ligand>
</feature>
<dbReference type="GO" id="GO:0005886">
    <property type="term" value="C:plasma membrane"/>
    <property type="evidence" value="ECO:0007669"/>
    <property type="project" value="UniProtKB-SubCell"/>
</dbReference>
<dbReference type="GO" id="GO:0005525">
    <property type="term" value="F:GTP binding"/>
    <property type="evidence" value="ECO:0007669"/>
    <property type="project" value="UniProtKB-UniRule"/>
</dbReference>
<proteinExistence type="inferred from homology"/>
<keyword evidence="2 12" id="KW-1003">Cell membrane</keyword>
<dbReference type="PANTHER" id="PTHR43512">
    <property type="entry name" value="TRANSLATION FACTOR GUF1-RELATED"/>
    <property type="match status" value="1"/>
</dbReference>
<evidence type="ECO:0000313" key="14">
    <source>
        <dbReference type="EMBL" id="AMD91257.1"/>
    </source>
</evidence>
<dbReference type="InterPro" id="IPR041095">
    <property type="entry name" value="EFG_II"/>
</dbReference>
<dbReference type="Gene3D" id="3.40.50.300">
    <property type="entry name" value="P-loop containing nucleotide triphosphate hydrolases"/>
    <property type="match status" value="1"/>
</dbReference>
<reference evidence="15" key="1">
    <citation type="submission" date="2016-02" db="EMBL/GenBank/DDBJ databases">
        <authorList>
            <person name="Holder M.E."/>
            <person name="Ajami N.J."/>
            <person name="Petrosino J.F."/>
        </authorList>
    </citation>
    <scope>NUCLEOTIDE SEQUENCE [LARGE SCALE GENOMIC DNA]</scope>
    <source>
        <strain evidence="15">CCUG 45958</strain>
    </source>
</reference>
<dbReference type="FunFam" id="3.40.50.300:FF:000078">
    <property type="entry name" value="Elongation factor 4"/>
    <property type="match status" value="1"/>
</dbReference>
<dbReference type="GO" id="GO:0003924">
    <property type="term" value="F:GTPase activity"/>
    <property type="evidence" value="ECO:0007669"/>
    <property type="project" value="UniProtKB-UniRule"/>
</dbReference>
<evidence type="ECO:0000256" key="11">
    <source>
        <dbReference type="ARBA" id="ARBA00066744"/>
    </source>
</evidence>
<dbReference type="PRINTS" id="PR00315">
    <property type="entry name" value="ELONGATNFCT"/>
</dbReference>
<dbReference type="PROSITE" id="PS00301">
    <property type="entry name" value="G_TR_1"/>
    <property type="match status" value="1"/>
</dbReference>
<protein>
    <recommendedName>
        <fullName evidence="11 12">Elongation factor 4</fullName>
        <shortName evidence="12">EF-4</shortName>
        <ecNumber evidence="11 12">3.6.5.n1</ecNumber>
    </recommendedName>
    <alternativeName>
        <fullName evidence="12">Ribosomal back-translocase LepA</fullName>
    </alternativeName>
</protein>
<dbReference type="Gene3D" id="3.30.70.870">
    <property type="entry name" value="Elongation Factor G (Translational Gtpase), domain 3"/>
    <property type="match status" value="1"/>
</dbReference>
<dbReference type="RefSeq" id="WP_062254342.1">
    <property type="nucleotide sequence ID" value="NZ_CP014229.1"/>
</dbReference>
<evidence type="ECO:0000256" key="12">
    <source>
        <dbReference type="HAMAP-Rule" id="MF_00071"/>
    </source>
</evidence>
<dbReference type="SUPFAM" id="SSF54980">
    <property type="entry name" value="EF-G C-terminal domain-like"/>
    <property type="match status" value="2"/>
</dbReference>
<keyword evidence="15" id="KW-1185">Reference proteome</keyword>
<keyword evidence="3 12" id="KW-0547">Nucleotide-binding</keyword>
<sequence>MPTQDRIRNFCIIAHIDHGKSTLADRILELTRVVSAREARQQYLDRMDLERERGITIKAQTVRIPYVAADGKEYELNLIDTPGHVDFNYEVSRSLAACEGALLVVDATQGVEAQTLANVYLALDHDHEIIPVLNKIDLPSAEVERVKAEIEESIGLDCSEALPVSAKTGMGVDAVLEAIVKRLPAPRGNPDAPLKALIFDSWYDSYQGVVTLFRVVDGAVRLGDTIRLMSTGKEYEVLRLGVFSPEAADVRELTAGEVGFLCGSIKELGDARVGDTITLADNPAAVPVPGFKEVKPMVFCGLYPTESDDYENLKAALEKLQLNDAAFSFEPETSQALGFGFRCGFLGLLHMEIIQERLEREFEVGLIATAPSVVYKVDTVDGKTLEIDNPSHLPDPTKTRALYEPYVSMDIHVPNEYVGNVMKLCEEKRGTQKNLHYLAANRVVVTYEMPFAEIVYDFFDRLKSATRGYASMDYQPIDYRESDLVRLDILLNSEPVDALAVIVHRDKAYVYGRSLALKLKRTIPRQLFQVAIQAAIGQKIIARETVSAFRKDVTAKCYGGDITRKRKLLEKQKEGKKRMKRMGNVELPQEAFLAALKVGDE</sequence>
<comment type="subcellular location">
    <subcellularLocation>
        <location evidence="12">Cell membrane</location>
        <topology evidence="12">Peripheral membrane protein</topology>
        <orientation evidence="12">Cytoplasmic side</orientation>
    </subcellularLocation>
</comment>
<evidence type="ECO:0000256" key="9">
    <source>
        <dbReference type="ARBA" id="ARBA00057626"/>
    </source>
</evidence>
<keyword evidence="6 12" id="KW-0342">GTP-binding</keyword>
<dbReference type="Pfam" id="PF06421">
    <property type="entry name" value="LepA_C"/>
    <property type="match status" value="1"/>
</dbReference>
<dbReference type="GO" id="GO:0045727">
    <property type="term" value="P:positive regulation of translation"/>
    <property type="evidence" value="ECO:0007669"/>
    <property type="project" value="UniProtKB-UniRule"/>
</dbReference>
<dbReference type="CDD" id="cd03699">
    <property type="entry name" value="EF4_II"/>
    <property type="match status" value="1"/>
</dbReference>
<keyword evidence="14" id="KW-0251">Elongation factor</keyword>
<dbReference type="FunFam" id="2.40.30.10:FF:000015">
    <property type="entry name" value="Translation factor GUF1, mitochondrial"/>
    <property type="match status" value="1"/>
</dbReference>
<dbReference type="Proteomes" id="UP000069241">
    <property type="component" value="Chromosome"/>
</dbReference>